<keyword evidence="4" id="KW-0663">Pyridoxal phosphate</keyword>
<organism evidence="8 9">
    <name type="scientific">Effusibacillus dendaii</name>
    <dbReference type="NCBI Taxonomy" id="2743772"/>
    <lineage>
        <taxon>Bacteria</taxon>
        <taxon>Bacillati</taxon>
        <taxon>Bacillota</taxon>
        <taxon>Bacilli</taxon>
        <taxon>Bacillales</taxon>
        <taxon>Alicyclobacillaceae</taxon>
        <taxon>Effusibacillus</taxon>
    </lineage>
</organism>
<evidence type="ECO:0000256" key="2">
    <source>
        <dbReference type="ARBA" id="ARBA00010671"/>
    </source>
</evidence>
<name>A0A7I8DFU2_9BACL</name>
<dbReference type="EMBL" id="AP023366">
    <property type="protein sequence ID" value="BCJ87440.1"/>
    <property type="molecule type" value="Genomic_DNA"/>
</dbReference>
<dbReference type="CDD" id="cd00615">
    <property type="entry name" value="Orn_deC_like"/>
    <property type="match status" value="1"/>
</dbReference>
<proteinExistence type="inferred from homology"/>
<dbReference type="InterPro" id="IPR052357">
    <property type="entry name" value="Orn_Lys_Arg_decarboxylase-I"/>
</dbReference>
<dbReference type="InterPro" id="IPR036633">
    <property type="entry name" value="Prn/Lys/Arg_de-COase_C_sf"/>
</dbReference>
<evidence type="ECO:0000313" key="9">
    <source>
        <dbReference type="Proteomes" id="UP000593802"/>
    </source>
</evidence>
<dbReference type="InterPro" id="IPR000310">
    <property type="entry name" value="Orn/Lys/Arg_deCO2ase_major_dom"/>
</dbReference>
<dbReference type="Pfam" id="PF01276">
    <property type="entry name" value="OKR_DC_1"/>
    <property type="match status" value="1"/>
</dbReference>
<sequence length="479" mass="52704">MYDRIPILEALTSHVTANPLPLHVPGHKMGRGFAVQLAVWMGQALRLDLTELPGLDDLHQPEGPIAEAQQLAAEAFGSDMTYFLVGGSTVGNLAMILTVCAAGDTVILPRNAHKSVHNAVMLAGARPVYLYPQVDEQFGIPTVVPVKEVERALQEHPAARAVLITNPTYQGVCSDVAAIADVVHRHGKLLLVDEAHGAHFSFHTKLPPAAIQSGADLAVQSTHKMLGSLTGTAMLHGKGNRYDRERLKMMLQAVQTSSPSYLMLLSLDAARHQMQMQGTELLQRAIDDLAEGRAEITKLKEIKMYGGDQVFAIDPFKWWIQVESLGLSGWEADRILREHRGIYCEMGDDRHLLAVFSYADTGKQIGRFLQGLRYLTENHKSNALLENKMDSTVYGGFRLEQALLPRELSGRERSTVKLENAAGWIAAEAVIPYPPGIPLILPGERYSTELIEHLTLLRRSGARFQGAEDPALQFVRVVV</sequence>
<dbReference type="SUPFAM" id="SSF55904">
    <property type="entry name" value="Ornithine decarboxylase C-terminal domain"/>
    <property type="match status" value="1"/>
</dbReference>
<dbReference type="Pfam" id="PF03711">
    <property type="entry name" value="OKR_DC_1_C"/>
    <property type="match status" value="1"/>
</dbReference>
<dbReference type="PANTHER" id="PTHR43277">
    <property type="entry name" value="ARGININE DECARBOXYLASE"/>
    <property type="match status" value="1"/>
</dbReference>
<gene>
    <name evidence="8" type="primary">speA</name>
    <name evidence="8" type="ORF">skT53_24250</name>
</gene>
<comment type="similarity">
    <text evidence="2">Belongs to the Orn/Lys/Arg decarboxylase class-I family.</text>
</comment>
<dbReference type="Proteomes" id="UP000593802">
    <property type="component" value="Chromosome"/>
</dbReference>
<dbReference type="InterPro" id="IPR015421">
    <property type="entry name" value="PyrdxlP-dep_Trfase_major"/>
</dbReference>
<evidence type="ECO:0000259" key="6">
    <source>
        <dbReference type="Pfam" id="PF01276"/>
    </source>
</evidence>
<evidence type="ECO:0000256" key="3">
    <source>
        <dbReference type="ARBA" id="ARBA00022793"/>
    </source>
</evidence>
<feature type="domain" description="Orn/Lys/Arg decarboxylase C-terminal" evidence="7">
    <location>
        <begin position="407"/>
        <end position="467"/>
    </location>
</feature>
<evidence type="ECO:0000256" key="4">
    <source>
        <dbReference type="ARBA" id="ARBA00022898"/>
    </source>
</evidence>
<dbReference type="SUPFAM" id="SSF53383">
    <property type="entry name" value="PLP-dependent transferases"/>
    <property type="match status" value="1"/>
</dbReference>
<dbReference type="InterPro" id="IPR008286">
    <property type="entry name" value="Prn/Lys/Arg_de-COase_C"/>
</dbReference>
<feature type="domain" description="Orn/Lys/Arg decarboxylases family 1 pyridoxal-P attachment site" evidence="6">
    <location>
        <begin position="6"/>
        <end position="303"/>
    </location>
</feature>
<accession>A0A7I8DFU2</accession>
<protein>
    <submittedName>
        <fullName evidence="8">Arginine decarboxylase</fullName>
    </submittedName>
</protein>
<dbReference type="RefSeq" id="WP_200757430.1">
    <property type="nucleotide sequence ID" value="NZ_AP023366.1"/>
</dbReference>
<dbReference type="Gene3D" id="3.40.640.10">
    <property type="entry name" value="Type I PLP-dependent aspartate aminotransferase-like (Major domain)"/>
    <property type="match status" value="1"/>
</dbReference>
<evidence type="ECO:0000256" key="5">
    <source>
        <dbReference type="ARBA" id="ARBA00023239"/>
    </source>
</evidence>
<evidence type="ECO:0000259" key="7">
    <source>
        <dbReference type="Pfam" id="PF03711"/>
    </source>
</evidence>
<evidence type="ECO:0000313" key="8">
    <source>
        <dbReference type="EMBL" id="BCJ87440.1"/>
    </source>
</evidence>
<dbReference type="Gene3D" id="3.90.105.10">
    <property type="entry name" value="Molybdopterin biosynthesis moea protein, domain 2"/>
    <property type="match status" value="1"/>
</dbReference>
<dbReference type="KEGG" id="eff:skT53_24250"/>
<dbReference type="PANTHER" id="PTHR43277:SF4">
    <property type="entry name" value="ARGININE DECARBOXYLASE"/>
    <property type="match status" value="1"/>
</dbReference>
<evidence type="ECO:0000256" key="1">
    <source>
        <dbReference type="ARBA" id="ARBA00001933"/>
    </source>
</evidence>
<keyword evidence="9" id="KW-1185">Reference proteome</keyword>
<keyword evidence="5" id="KW-0456">Lyase</keyword>
<keyword evidence="3" id="KW-0210">Decarboxylase</keyword>
<comment type="cofactor">
    <cofactor evidence="1">
        <name>pyridoxal 5'-phosphate</name>
        <dbReference type="ChEBI" id="CHEBI:597326"/>
    </cofactor>
</comment>
<reference evidence="8 9" key="1">
    <citation type="submission" date="2020-08" db="EMBL/GenBank/DDBJ databases">
        <title>Complete Genome Sequence of Effusibacillus dendaii Strain skT53, Isolated from Farmland soil.</title>
        <authorList>
            <person name="Konishi T."/>
            <person name="Kawasaki H."/>
        </authorList>
    </citation>
    <scope>NUCLEOTIDE SEQUENCE [LARGE SCALE GENOMIC DNA]</scope>
    <source>
        <strain evidence="9">skT53</strain>
    </source>
</reference>
<dbReference type="AlphaFoldDB" id="A0A7I8DFU2"/>
<dbReference type="InterPro" id="IPR015424">
    <property type="entry name" value="PyrdxlP-dep_Trfase"/>
</dbReference>
<dbReference type="GO" id="GO:0016831">
    <property type="term" value="F:carboxy-lyase activity"/>
    <property type="evidence" value="ECO:0007669"/>
    <property type="project" value="UniProtKB-KW"/>
</dbReference>